<feature type="non-terminal residue" evidence="1">
    <location>
        <position position="1"/>
    </location>
</feature>
<comment type="caution">
    <text evidence="1">The sequence shown here is derived from an EMBL/GenBank/DDBJ whole genome shotgun (WGS) entry which is preliminary data.</text>
</comment>
<dbReference type="AlphaFoldDB" id="A0A2K3KHS2"/>
<reference evidence="1 2" key="2">
    <citation type="journal article" date="2017" name="Front. Plant Sci.">
        <title>Gene Classification and Mining of Molecular Markers Useful in Red Clover (Trifolium pratense) Breeding.</title>
        <authorList>
            <person name="Istvanek J."/>
            <person name="Dluhosova J."/>
            <person name="Dluhos P."/>
            <person name="Patkova L."/>
            <person name="Nedelnik J."/>
            <person name="Repkova J."/>
        </authorList>
    </citation>
    <scope>NUCLEOTIDE SEQUENCE [LARGE SCALE GENOMIC DNA]</scope>
    <source>
        <strain evidence="2">cv. Tatra</strain>
        <tissue evidence="1">Young leaves</tissue>
    </source>
</reference>
<dbReference type="ExpressionAtlas" id="A0A2K3KHS2">
    <property type="expression patterns" value="baseline"/>
</dbReference>
<protein>
    <submittedName>
        <fullName evidence="1">D-amino acid dehydrogenase small subunit-like protein</fullName>
    </submittedName>
</protein>
<dbReference type="STRING" id="57577.A0A2K3KHS2"/>
<organism evidence="1 2">
    <name type="scientific">Trifolium pratense</name>
    <name type="common">Red clover</name>
    <dbReference type="NCBI Taxonomy" id="57577"/>
    <lineage>
        <taxon>Eukaryota</taxon>
        <taxon>Viridiplantae</taxon>
        <taxon>Streptophyta</taxon>
        <taxon>Embryophyta</taxon>
        <taxon>Tracheophyta</taxon>
        <taxon>Spermatophyta</taxon>
        <taxon>Magnoliopsida</taxon>
        <taxon>eudicotyledons</taxon>
        <taxon>Gunneridae</taxon>
        <taxon>Pentapetalae</taxon>
        <taxon>rosids</taxon>
        <taxon>fabids</taxon>
        <taxon>Fabales</taxon>
        <taxon>Fabaceae</taxon>
        <taxon>Papilionoideae</taxon>
        <taxon>50 kb inversion clade</taxon>
        <taxon>NPAAA clade</taxon>
        <taxon>Hologalegina</taxon>
        <taxon>IRL clade</taxon>
        <taxon>Trifolieae</taxon>
        <taxon>Trifolium</taxon>
    </lineage>
</organism>
<sequence>RSEDSNGGVEAVQTSKTTLYSKKAIIVAAGCWTGSLMKDLFRNWGMEFHVPVRPRKVCL</sequence>
<proteinExistence type="predicted"/>
<name>A0A2K3KHS2_TRIPR</name>
<dbReference type="Proteomes" id="UP000236291">
    <property type="component" value="Unassembled WGS sequence"/>
</dbReference>
<gene>
    <name evidence="1" type="ORF">L195_g054742</name>
</gene>
<accession>A0A2K3KHS2</accession>
<evidence type="ECO:0000313" key="2">
    <source>
        <dbReference type="Proteomes" id="UP000236291"/>
    </source>
</evidence>
<reference evidence="1 2" key="1">
    <citation type="journal article" date="2014" name="Am. J. Bot.">
        <title>Genome assembly and annotation for red clover (Trifolium pratense; Fabaceae).</title>
        <authorList>
            <person name="Istvanek J."/>
            <person name="Jaros M."/>
            <person name="Krenek A."/>
            <person name="Repkova J."/>
        </authorList>
    </citation>
    <scope>NUCLEOTIDE SEQUENCE [LARGE SCALE GENOMIC DNA]</scope>
    <source>
        <strain evidence="2">cv. Tatra</strain>
        <tissue evidence="1">Young leaves</tissue>
    </source>
</reference>
<dbReference type="EMBL" id="ASHM01096862">
    <property type="protein sequence ID" value="PNX65835.1"/>
    <property type="molecule type" value="Genomic_DNA"/>
</dbReference>
<evidence type="ECO:0000313" key="1">
    <source>
        <dbReference type="EMBL" id="PNX65835.1"/>
    </source>
</evidence>